<evidence type="ECO:0000256" key="2">
    <source>
        <dbReference type="ARBA" id="ARBA00022448"/>
    </source>
</evidence>
<comment type="similarity">
    <text evidence="9">Belongs to the binding-protein-dependent transport system permease family. LivHM subfamily.</text>
</comment>
<dbReference type="RefSeq" id="WP_009449266.1">
    <property type="nucleotide sequence ID" value="NZ_AMSI01000001.1"/>
</dbReference>
<dbReference type="OrthoDB" id="9807115at2"/>
<feature type="transmembrane region" description="Helical" evidence="10">
    <location>
        <begin position="254"/>
        <end position="273"/>
    </location>
</feature>
<keyword evidence="4" id="KW-0997">Cell inner membrane</keyword>
<dbReference type="Pfam" id="PF02653">
    <property type="entry name" value="BPD_transp_2"/>
    <property type="match status" value="1"/>
</dbReference>
<dbReference type="STRING" id="721133.SAMN05216176_102111"/>
<accession>K2N9J0</accession>
<keyword evidence="5 10" id="KW-0812">Transmembrane</keyword>
<dbReference type="PANTHER" id="PTHR11795">
    <property type="entry name" value="BRANCHED-CHAIN AMINO ACID TRANSPORT SYSTEM PERMEASE PROTEIN LIVH"/>
    <property type="match status" value="1"/>
</dbReference>
<evidence type="ECO:0000313" key="11">
    <source>
        <dbReference type="EMBL" id="EKF44188.1"/>
    </source>
</evidence>
<comment type="subcellular location">
    <subcellularLocation>
        <location evidence="1">Cell membrane</location>
        <topology evidence="1">Multi-pass membrane protein</topology>
    </subcellularLocation>
</comment>
<dbReference type="Proteomes" id="UP000007374">
    <property type="component" value="Unassembled WGS sequence"/>
</dbReference>
<dbReference type="GO" id="GO:0015190">
    <property type="term" value="F:L-leucine transmembrane transporter activity"/>
    <property type="evidence" value="ECO:0007669"/>
    <property type="project" value="TreeGrafter"/>
</dbReference>
<keyword evidence="2" id="KW-0813">Transport</keyword>
<keyword evidence="6" id="KW-0029">Amino-acid transport</keyword>
<dbReference type="InterPro" id="IPR001851">
    <property type="entry name" value="ABC_transp_permease"/>
</dbReference>
<evidence type="ECO:0000256" key="5">
    <source>
        <dbReference type="ARBA" id="ARBA00022692"/>
    </source>
</evidence>
<dbReference type="GO" id="GO:0015192">
    <property type="term" value="F:L-phenylalanine transmembrane transporter activity"/>
    <property type="evidence" value="ECO:0007669"/>
    <property type="project" value="TreeGrafter"/>
</dbReference>
<comment type="caution">
    <text evidence="11">The sequence shown here is derived from an EMBL/GenBank/DDBJ whole genome shotgun (WGS) entry which is preliminary data.</text>
</comment>
<keyword evidence="7 10" id="KW-1133">Transmembrane helix</keyword>
<evidence type="ECO:0000313" key="12">
    <source>
        <dbReference type="Proteomes" id="UP000007374"/>
    </source>
</evidence>
<dbReference type="PANTHER" id="PTHR11795:SF371">
    <property type="entry name" value="HIGH-AFFINITY BRANCHED-CHAIN AMINO ACID TRANSPORT SYSTEM PERMEASE PROTEIN LIVH"/>
    <property type="match status" value="1"/>
</dbReference>
<evidence type="ECO:0000256" key="3">
    <source>
        <dbReference type="ARBA" id="ARBA00022475"/>
    </source>
</evidence>
<gene>
    <name evidence="11" type="ORF">NA8A_00560</name>
</gene>
<evidence type="ECO:0000256" key="9">
    <source>
        <dbReference type="ARBA" id="ARBA00037998"/>
    </source>
</evidence>
<dbReference type="AlphaFoldDB" id="K2N9J0"/>
<evidence type="ECO:0000256" key="4">
    <source>
        <dbReference type="ARBA" id="ARBA00022519"/>
    </source>
</evidence>
<organism evidence="11 12">
    <name type="scientific">Nitratireductor indicus C115</name>
    <dbReference type="NCBI Taxonomy" id="1231190"/>
    <lineage>
        <taxon>Bacteria</taxon>
        <taxon>Pseudomonadati</taxon>
        <taxon>Pseudomonadota</taxon>
        <taxon>Alphaproteobacteria</taxon>
        <taxon>Hyphomicrobiales</taxon>
        <taxon>Phyllobacteriaceae</taxon>
        <taxon>Nitratireductor</taxon>
    </lineage>
</organism>
<dbReference type="GO" id="GO:0005304">
    <property type="term" value="F:L-valine transmembrane transporter activity"/>
    <property type="evidence" value="ECO:0007669"/>
    <property type="project" value="TreeGrafter"/>
</dbReference>
<dbReference type="GO" id="GO:1903806">
    <property type="term" value="P:L-isoleucine import across plasma membrane"/>
    <property type="evidence" value="ECO:0007669"/>
    <property type="project" value="TreeGrafter"/>
</dbReference>
<dbReference type="GO" id="GO:0005886">
    <property type="term" value="C:plasma membrane"/>
    <property type="evidence" value="ECO:0007669"/>
    <property type="project" value="UniProtKB-SubCell"/>
</dbReference>
<dbReference type="InterPro" id="IPR052157">
    <property type="entry name" value="BCAA_transport_permease"/>
</dbReference>
<keyword evidence="3" id="KW-1003">Cell membrane</keyword>
<name>K2N9J0_9HYPH</name>
<feature type="transmembrane region" description="Helical" evidence="10">
    <location>
        <begin position="59"/>
        <end position="82"/>
    </location>
</feature>
<dbReference type="GO" id="GO:0042941">
    <property type="term" value="P:D-alanine transmembrane transport"/>
    <property type="evidence" value="ECO:0007669"/>
    <property type="project" value="TreeGrafter"/>
</dbReference>
<evidence type="ECO:0000256" key="10">
    <source>
        <dbReference type="SAM" id="Phobius"/>
    </source>
</evidence>
<evidence type="ECO:0000256" key="1">
    <source>
        <dbReference type="ARBA" id="ARBA00004651"/>
    </source>
</evidence>
<feature type="transmembrane region" description="Helical" evidence="10">
    <location>
        <begin position="185"/>
        <end position="206"/>
    </location>
</feature>
<evidence type="ECO:0000256" key="7">
    <source>
        <dbReference type="ARBA" id="ARBA00022989"/>
    </source>
</evidence>
<evidence type="ECO:0000256" key="8">
    <source>
        <dbReference type="ARBA" id="ARBA00023136"/>
    </source>
</evidence>
<dbReference type="GO" id="GO:0015188">
    <property type="term" value="F:L-isoleucine transmembrane transporter activity"/>
    <property type="evidence" value="ECO:0007669"/>
    <property type="project" value="TreeGrafter"/>
</dbReference>
<dbReference type="EMBL" id="AMSI01000001">
    <property type="protein sequence ID" value="EKF44188.1"/>
    <property type="molecule type" value="Genomic_DNA"/>
</dbReference>
<keyword evidence="8 10" id="KW-0472">Membrane</keyword>
<protein>
    <submittedName>
        <fullName evidence="11">Inner-membrane translocator</fullName>
    </submittedName>
</protein>
<dbReference type="eggNOG" id="COG0559">
    <property type="taxonomic scope" value="Bacteria"/>
</dbReference>
<proteinExistence type="inferred from homology"/>
<evidence type="ECO:0000256" key="6">
    <source>
        <dbReference type="ARBA" id="ARBA00022970"/>
    </source>
</evidence>
<reference evidence="11 12" key="1">
    <citation type="journal article" date="2012" name="J. Bacteriol.">
        <title>Genome Sequence of Nitratireductor indicus Type Strain C115.</title>
        <authorList>
            <person name="Lai Q."/>
            <person name="Li G."/>
            <person name="Yu Z."/>
            <person name="Shao Z."/>
        </authorList>
    </citation>
    <scope>NUCLEOTIDE SEQUENCE [LARGE SCALE GENOMIC DNA]</scope>
    <source>
        <strain evidence="11 12">C115</strain>
    </source>
</reference>
<feature type="transmembrane region" description="Helical" evidence="10">
    <location>
        <begin position="218"/>
        <end position="247"/>
    </location>
</feature>
<dbReference type="CDD" id="cd06582">
    <property type="entry name" value="TM_PBP1_LivH_like"/>
    <property type="match status" value="1"/>
</dbReference>
<feature type="transmembrane region" description="Helical" evidence="10">
    <location>
        <begin position="6"/>
        <end position="29"/>
    </location>
</feature>
<keyword evidence="12" id="KW-1185">Reference proteome</keyword>
<sequence>MYFAQLAVNGLVQGLVISLAAMSITLVFGIVRFPNAATGDVMTVGAFSGLVVYPMTGSLLASGIFAVIVTAAVALISHLLVFRRLAGRSVVALLVASIGVGFVLRSIMGLVFGHQPMVFSMPLSRPYRIGGLAINPLDLQLALLAAVMLALAFAVLHLTPIGRQMRAVADNPSLARVSGIRSGRVLAALWVLAGAIAGAGGVMLGVKTVVNPEMGWDMLMPAFAAAIFGGIGSPAGALLAGLILGVVQEMSTPFVGFTYKIALSFAIMLVVLLRRPTGLLGRIEGVR</sequence>
<feature type="transmembrane region" description="Helical" evidence="10">
    <location>
        <begin position="132"/>
        <end position="156"/>
    </location>
</feature>
<dbReference type="GO" id="GO:0015808">
    <property type="term" value="P:L-alanine transport"/>
    <property type="evidence" value="ECO:0007669"/>
    <property type="project" value="TreeGrafter"/>
</dbReference>
<dbReference type="PATRIC" id="fig|1231190.3.peg.119"/>
<feature type="transmembrane region" description="Helical" evidence="10">
    <location>
        <begin position="89"/>
        <end position="112"/>
    </location>
</feature>